<name>A0A0F9NQA0_9ZZZZ</name>
<feature type="region of interest" description="Disordered" evidence="1">
    <location>
        <begin position="63"/>
        <end position="84"/>
    </location>
</feature>
<sequence length="84" mass="9903">MEIWKLSYKILKVNGTPYEKAPEMIREHRENMSGFLRKIAEDLLEKFSFGLVEIVGKSTETGEEFKYSHESDEGFRDEWVTGRQ</sequence>
<evidence type="ECO:0000313" key="2">
    <source>
        <dbReference type="EMBL" id="KKN14207.1"/>
    </source>
</evidence>
<evidence type="ECO:0000256" key="1">
    <source>
        <dbReference type="SAM" id="MobiDB-lite"/>
    </source>
</evidence>
<protein>
    <submittedName>
        <fullName evidence="2">Uncharacterized protein</fullName>
    </submittedName>
</protein>
<organism evidence="2">
    <name type="scientific">marine sediment metagenome</name>
    <dbReference type="NCBI Taxonomy" id="412755"/>
    <lineage>
        <taxon>unclassified sequences</taxon>
        <taxon>metagenomes</taxon>
        <taxon>ecological metagenomes</taxon>
    </lineage>
</organism>
<accession>A0A0F9NQA0</accession>
<gene>
    <name evidence="2" type="ORF">LCGC14_0998450</name>
</gene>
<proteinExistence type="predicted"/>
<comment type="caution">
    <text evidence="2">The sequence shown here is derived from an EMBL/GenBank/DDBJ whole genome shotgun (WGS) entry which is preliminary data.</text>
</comment>
<dbReference type="EMBL" id="LAZR01003842">
    <property type="protein sequence ID" value="KKN14207.1"/>
    <property type="molecule type" value="Genomic_DNA"/>
</dbReference>
<dbReference type="AlphaFoldDB" id="A0A0F9NQA0"/>
<reference evidence="2" key="1">
    <citation type="journal article" date="2015" name="Nature">
        <title>Complex archaea that bridge the gap between prokaryotes and eukaryotes.</title>
        <authorList>
            <person name="Spang A."/>
            <person name="Saw J.H."/>
            <person name="Jorgensen S.L."/>
            <person name="Zaremba-Niedzwiedzka K."/>
            <person name="Martijn J."/>
            <person name="Lind A.E."/>
            <person name="van Eijk R."/>
            <person name="Schleper C."/>
            <person name="Guy L."/>
            <person name="Ettema T.J."/>
        </authorList>
    </citation>
    <scope>NUCLEOTIDE SEQUENCE</scope>
</reference>